<feature type="region of interest" description="Disordered" evidence="5">
    <location>
        <begin position="367"/>
        <end position="426"/>
    </location>
</feature>
<dbReference type="PROSITE" id="PS50801">
    <property type="entry name" value="STAS"/>
    <property type="match status" value="1"/>
</dbReference>
<evidence type="ECO:0000256" key="1">
    <source>
        <dbReference type="ARBA" id="ARBA00004141"/>
    </source>
</evidence>
<dbReference type="InterPro" id="IPR011547">
    <property type="entry name" value="SLC26A/SulP_dom"/>
</dbReference>
<proteinExistence type="predicted"/>
<feature type="transmembrane region" description="Helical" evidence="6">
    <location>
        <begin position="92"/>
        <end position="112"/>
    </location>
</feature>
<dbReference type="EMBL" id="CAMXCT020002568">
    <property type="protein sequence ID" value="CAL1152376.1"/>
    <property type="molecule type" value="Genomic_DNA"/>
</dbReference>
<accession>A0A9P1CX53</accession>
<dbReference type="GO" id="GO:0016020">
    <property type="term" value="C:membrane"/>
    <property type="evidence" value="ECO:0007669"/>
    <property type="project" value="UniProtKB-SubCell"/>
</dbReference>
<dbReference type="InterPro" id="IPR002645">
    <property type="entry name" value="STAS_dom"/>
</dbReference>
<evidence type="ECO:0000313" key="11">
    <source>
        <dbReference type="Proteomes" id="UP001152797"/>
    </source>
</evidence>
<protein>
    <submittedName>
        <fullName evidence="10">Proton/sulfate cotransporter 2</fullName>
    </submittedName>
</protein>
<dbReference type="SUPFAM" id="SSF52091">
    <property type="entry name" value="SpoIIaa-like"/>
    <property type="match status" value="1"/>
</dbReference>
<evidence type="ECO:0000256" key="3">
    <source>
        <dbReference type="ARBA" id="ARBA00022989"/>
    </source>
</evidence>
<dbReference type="GO" id="GO:0055085">
    <property type="term" value="P:transmembrane transport"/>
    <property type="evidence" value="ECO:0007669"/>
    <property type="project" value="InterPro"/>
</dbReference>
<dbReference type="OrthoDB" id="110530at2759"/>
<keyword evidence="2 6" id="KW-0812">Transmembrane</keyword>
<gene>
    <name evidence="8" type="ORF">C1SCF055_LOCUS25253</name>
</gene>
<dbReference type="Gene3D" id="3.30.750.24">
    <property type="entry name" value="STAS domain"/>
    <property type="match status" value="1"/>
</dbReference>
<feature type="transmembrane region" description="Helical" evidence="6">
    <location>
        <begin position="56"/>
        <end position="80"/>
    </location>
</feature>
<dbReference type="Pfam" id="PF00916">
    <property type="entry name" value="Sulfate_transp"/>
    <property type="match status" value="1"/>
</dbReference>
<evidence type="ECO:0000313" key="8">
    <source>
        <dbReference type="EMBL" id="CAI3999001.1"/>
    </source>
</evidence>
<feature type="transmembrane region" description="Helical" evidence="6">
    <location>
        <begin position="132"/>
        <end position="162"/>
    </location>
</feature>
<dbReference type="CDD" id="cd07042">
    <property type="entry name" value="STAS_SulP_like_sulfate_transporter"/>
    <property type="match status" value="1"/>
</dbReference>
<reference evidence="9" key="2">
    <citation type="submission" date="2024-04" db="EMBL/GenBank/DDBJ databases">
        <authorList>
            <person name="Chen Y."/>
            <person name="Shah S."/>
            <person name="Dougan E. K."/>
            <person name="Thang M."/>
            <person name="Chan C."/>
        </authorList>
    </citation>
    <scope>NUCLEOTIDE SEQUENCE [LARGE SCALE GENOMIC DNA]</scope>
</reference>
<feature type="compositionally biased region" description="Basic and acidic residues" evidence="5">
    <location>
        <begin position="541"/>
        <end position="560"/>
    </location>
</feature>
<keyword evidence="11" id="KW-1185">Reference proteome</keyword>
<evidence type="ECO:0000313" key="9">
    <source>
        <dbReference type="EMBL" id="CAL1152376.1"/>
    </source>
</evidence>
<keyword evidence="3 6" id="KW-1133">Transmembrane helix</keyword>
<dbReference type="EMBL" id="CAMXCT030002568">
    <property type="protein sequence ID" value="CAL4786313.1"/>
    <property type="molecule type" value="Genomic_DNA"/>
</dbReference>
<dbReference type="Pfam" id="PF01740">
    <property type="entry name" value="STAS"/>
    <property type="match status" value="1"/>
</dbReference>
<reference evidence="8" key="1">
    <citation type="submission" date="2022-10" db="EMBL/GenBank/DDBJ databases">
        <authorList>
            <person name="Chen Y."/>
            <person name="Dougan E. K."/>
            <person name="Chan C."/>
            <person name="Rhodes N."/>
            <person name="Thang M."/>
        </authorList>
    </citation>
    <scope>NUCLEOTIDE SEQUENCE</scope>
</reference>
<evidence type="ECO:0000256" key="6">
    <source>
        <dbReference type="SAM" id="Phobius"/>
    </source>
</evidence>
<evidence type="ECO:0000256" key="5">
    <source>
        <dbReference type="SAM" id="MobiDB-lite"/>
    </source>
</evidence>
<dbReference type="EMBL" id="CAMXCT010002568">
    <property type="protein sequence ID" value="CAI3999001.1"/>
    <property type="molecule type" value="Genomic_DNA"/>
</dbReference>
<feature type="domain" description="STAS" evidence="7">
    <location>
        <begin position="240"/>
        <end position="360"/>
    </location>
</feature>
<dbReference type="Proteomes" id="UP001152797">
    <property type="component" value="Unassembled WGS sequence"/>
</dbReference>
<evidence type="ECO:0000256" key="4">
    <source>
        <dbReference type="ARBA" id="ARBA00023136"/>
    </source>
</evidence>
<comment type="caution">
    <text evidence="8">The sequence shown here is derived from an EMBL/GenBank/DDBJ whole genome shotgun (WGS) entry which is preliminary data.</text>
</comment>
<keyword evidence="4 6" id="KW-0472">Membrane</keyword>
<evidence type="ECO:0000259" key="7">
    <source>
        <dbReference type="PROSITE" id="PS50801"/>
    </source>
</evidence>
<dbReference type="InterPro" id="IPR036513">
    <property type="entry name" value="STAS_dom_sf"/>
</dbReference>
<dbReference type="PANTHER" id="PTHR11814">
    <property type="entry name" value="SULFATE TRANSPORTER"/>
    <property type="match status" value="1"/>
</dbReference>
<comment type="subcellular location">
    <subcellularLocation>
        <location evidence="1">Membrane</location>
        <topology evidence="1">Multi-pass membrane protein</topology>
    </subcellularLocation>
</comment>
<feature type="region of interest" description="Disordered" evidence="5">
    <location>
        <begin position="529"/>
        <end position="560"/>
    </location>
</feature>
<name>A0A9P1CX53_9DINO</name>
<evidence type="ECO:0000256" key="2">
    <source>
        <dbReference type="ARBA" id="ARBA00022692"/>
    </source>
</evidence>
<sequence length="560" mass="61089">MKMCADLSSVLCVILGWVWGFIYREAGITSVRLIEDSESNGFLFLLPSFDSKTPDLIVPAVMIAVVGFLETIAVGGKMANEKRYSYDANQELLALGAANVAGAFMGAFPITGGFSRTAVNAMFGATSPLSGALTSIVVVIAVYSLMPVVELLPLSALAPLIIHGAIGVTDFKAFIPTFKGNKLDFLIMVATFLVSLGLTVKEGLITGVSLSILKLTYEVAMPNLAVCGQVEDGTFRDVRYYPEGRMMPKCVVVRMDAGLSFANTRRLQEFCMRAMAAASKADSSVSHLILDCKSVNGTDMTGCEAIENLAISLEKRKKSLVLANLKAPLTKAMFAAGVDKHIEAHSGHLCWNMGQAIELVNGGDPAAAKKSVHDLHSRVQSSAQGKQPRFQPPDFEGEDGQLPRPDSPCSTPREATQEALSDCPEELGPFPAMTFVEYKSRSSNQWILAKVESYNADTQSYRLDVQPYAPADRVRARRAAKRAGAQVEDEVPAVACRVETEKASLEFQPKSPQEEVEMLKRRVAELEEENRRLHAQVAQETDLKERYRQELEARRGQTPR</sequence>
<dbReference type="InterPro" id="IPR001902">
    <property type="entry name" value="SLC26A/SulP_fam"/>
</dbReference>
<evidence type="ECO:0000313" key="10">
    <source>
        <dbReference type="EMBL" id="CAL4786313.1"/>
    </source>
</evidence>
<organism evidence="8">
    <name type="scientific">Cladocopium goreaui</name>
    <dbReference type="NCBI Taxonomy" id="2562237"/>
    <lineage>
        <taxon>Eukaryota</taxon>
        <taxon>Sar</taxon>
        <taxon>Alveolata</taxon>
        <taxon>Dinophyceae</taxon>
        <taxon>Suessiales</taxon>
        <taxon>Symbiodiniaceae</taxon>
        <taxon>Cladocopium</taxon>
    </lineage>
</organism>
<dbReference type="AlphaFoldDB" id="A0A9P1CX53"/>